<proteinExistence type="predicted"/>
<dbReference type="OrthoDB" id="30536at2759"/>
<dbReference type="InterPro" id="IPR053215">
    <property type="entry name" value="TKL_Ser/Thr_kinase"/>
</dbReference>
<dbReference type="InterPro" id="IPR011009">
    <property type="entry name" value="Kinase-like_dom_sf"/>
</dbReference>
<protein>
    <submittedName>
        <fullName evidence="1">Uncharacterized protein</fullName>
    </submittedName>
</protein>
<reference evidence="1 2" key="1">
    <citation type="submission" date="2012-10" db="EMBL/GenBank/DDBJ databases">
        <authorList>
            <person name="Zafar N."/>
            <person name="Inman J."/>
            <person name="Hall N."/>
            <person name="Lorenzi H."/>
            <person name="Caler E."/>
        </authorList>
    </citation>
    <scope>NUCLEOTIDE SEQUENCE [LARGE SCALE GENOMIC DNA]</scope>
    <source>
        <strain evidence="1 2">IP1</strain>
    </source>
</reference>
<dbReference type="SUPFAM" id="SSF56112">
    <property type="entry name" value="Protein kinase-like (PK-like)"/>
    <property type="match status" value="1"/>
</dbReference>
<dbReference type="GeneID" id="14883372"/>
<keyword evidence="2" id="KW-1185">Reference proteome</keyword>
<dbReference type="Proteomes" id="UP000014680">
    <property type="component" value="Unassembled WGS sequence"/>
</dbReference>
<evidence type="ECO:0000313" key="1">
    <source>
        <dbReference type="EMBL" id="ELP84398.1"/>
    </source>
</evidence>
<dbReference type="EMBL" id="KB207130">
    <property type="protein sequence ID" value="ELP84398.1"/>
    <property type="molecule type" value="Genomic_DNA"/>
</dbReference>
<accession>A0A0A1TXW2</accession>
<organism evidence="1 2">
    <name type="scientific">Entamoeba invadens IP1</name>
    <dbReference type="NCBI Taxonomy" id="370355"/>
    <lineage>
        <taxon>Eukaryota</taxon>
        <taxon>Amoebozoa</taxon>
        <taxon>Evosea</taxon>
        <taxon>Archamoebae</taxon>
        <taxon>Mastigamoebida</taxon>
        <taxon>Entamoebidae</taxon>
        <taxon>Entamoeba</taxon>
    </lineage>
</organism>
<feature type="non-terminal residue" evidence="1">
    <location>
        <position position="1"/>
    </location>
</feature>
<dbReference type="Gene3D" id="1.10.510.10">
    <property type="entry name" value="Transferase(Phosphotransferase) domain 1"/>
    <property type="match status" value="1"/>
</dbReference>
<dbReference type="PANTHER" id="PTHR45756">
    <property type="entry name" value="PALMITOYLTRANSFERASE"/>
    <property type="match status" value="1"/>
</dbReference>
<name>A0A0A1TXW2_ENTIV</name>
<dbReference type="KEGG" id="eiv:EIN_090510"/>
<dbReference type="PANTHER" id="PTHR45756:SF1">
    <property type="entry name" value="PROTEIN KINASE DOMAIN CONTAINING PROTEIN"/>
    <property type="match status" value="1"/>
</dbReference>
<dbReference type="RefSeq" id="XP_004183744.1">
    <property type="nucleotide sequence ID" value="XM_004183696.1"/>
</dbReference>
<dbReference type="VEuPathDB" id="AmoebaDB:EIN_090510"/>
<sequence>FAWDIVDFVVSGKRLKKPSYLNNDIYNIVNDMWCQDVCDRIKMNDVVLKLENINI</sequence>
<dbReference type="AlphaFoldDB" id="A0A0A1TXW2"/>
<gene>
    <name evidence="1" type="ORF">EIN_090510</name>
</gene>
<evidence type="ECO:0000313" key="2">
    <source>
        <dbReference type="Proteomes" id="UP000014680"/>
    </source>
</evidence>